<dbReference type="EMBL" id="CP000251">
    <property type="protein sequence ID" value="ABC82330.1"/>
    <property type="molecule type" value="Genomic_DNA"/>
</dbReference>
<dbReference type="InterPro" id="IPR047967">
    <property type="entry name" value="PolX_PHP"/>
</dbReference>
<feature type="domain" description="Helix-hairpin-helix DNA-binding motif class 1" evidence="9">
    <location>
        <begin position="52"/>
        <end position="71"/>
    </location>
</feature>
<keyword evidence="6" id="KW-0235">DNA replication</keyword>
<dbReference type="InterPro" id="IPR003583">
    <property type="entry name" value="Hlx-hairpin-Hlx_DNA-bd_motif"/>
</dbReference>
<evidence type="ECO:0000256" key="5">
    <source>
        <dbReference type="ARBA" id="ARBA00022695"/>
    </source>
</evidence>
<dbReference type="InterPro" id="IPR010996">
    <property type="entry name" value="HHH_MUS81"/>
</dbReference>
<evidence type="ECO:0000256" key="2">
    <source>
        <dbReference type="ARBA" id="ARBA00012417"/>
    </source>
</evidence>
<dbReference type="Proteomes" id="UP000001935">
    <property type="component" value="Chromosome"/>
</dbReference>
<proteinExistence type="predicted"/>
<dbReference type="Pfam" id="PF14716">
    <property type="entry name" value="HHH_8"/>
    <property type="match status" value="1"/>
</dbReference>
<evidence type="ECO:0000259" key="10">
    <source>
        <dbReference type="SMART" id="SM00481"/>
    </source>
</evidence>
<feature type="domain" description="Helix-hairpin-helix DNA-binding motif class 1" evidence="9">
    <location>
        <begin position="92"/>
        <end position="111"/>
    </location>
</feature>
<dbReference type="GO" id="GO:0005829">
    <property type="term" value="C:cytosol"/>
    <property type="evidence" value="ECO:0007669"/>
    <property type="project" value="TreeGrafter"/>
</dbReference>
<dbReference type="GO" id="GO:0006281">
    <property type="term" value="P:DNA repair"/>
    <property type="evidence" value="ECO:0007669"/>
    <property type="project" value="InterPro"/>
</dbReference>
<dbReference type="InterPro" id="IPR003141">
    <property type="entry name" value="Pol/His_phosphatase_N"/>
</dbReference>
<dbReference type="Gene3D" id="1.10.150.110">
    <property type="entry name" value="DNA polymerase beta, N-terminal domain-like"/>
    <property type="match status" value="1"/>
</dbReference>
<dbReference type="InterPro" id="IPR004013">
    <property type="entry name" value="PHP_dom"/>
</dbReference>
<dbReference type="InterPro" id="IPR043519">
    <property type="entry name" value="NT_sf"/>
</dbReference>
<dbReference type="GO" id="GO:0003677">
    <property type="term" value="F:DNA binding"/>
    <property type="evidence" value="ECO:0007669"/>
    <property type="project" value="InterPro"/>
</dbReference>
<feature type="domain" description="DNA-directed DNA polymerase X" evidence="11">
    <location>
        <begin position="1"/>
        <end position="334"/>
    </location>
</feature>
<dbReference type="eggNOG" id="COG1796">
    <property type="taxonomic scope" value="Bacteria"/>
</dbReference>
<evidence type="ECO:0000259" key="11">
    <source>
        <dbReference type="SMART" id="SM00483"/>
    </source>
</evidence>
<dbReference type="InterPro" id="IPR037160">
    <property type="entry name" value="DNA_Pol_thumb_sf"/>
</dbReference>
<dbReference type="GO" id="GO:0042578">
    <property type="term" value="F:phosphoric ester hydrolase activity"/>
    <property type="evidence" value="ECO:0007669"/>
    <property type="project" value="TreeGrafter"/>
</dbReference>
<dbReference type="RefSeq" id="WP_011421612.1">
    <property type="nucleotide sequence ID" value="NC_007760.1"/>
</dbReference>
<sequence length="592" mass="63499">MPDKFAVAQALREIGALLELEGENPFKIRAYDTGARALEGLSEDLARVIAEGRLTELPGIGEALAKKIADLHATGSTDLLARLRARHPPGVLELLRVPDLGPKKIAALHAALGVASVAELEAACREGRVRGVKGFGEKTEQRILEGIARLHAREADRRVLLAEALAAAGPLLAHLRAVPGAEAVELAGSARRGRETVGDVDLVAASRDPAALAAALTGHPSVAAVLGSGDTKTSVRLGSGLQVDLRVVPPEDFPTLLHHLTGSKAHHVRLRGIARDRGFTLSEWGLFRLPPRERGAAAPAPEAAPDPAAKVGIASEAALYAALGLAYVPPELREDQGEIEAALDGTLPADLVEERDVRGMVHCHTTWSDGRASVEEMARAAEALGMAYLTVTDHSGSAGYAGGLDRDRIRRQWDEIDRVQERVSIRLLKGTEADILEDGALDWPDDVLERLDVVVASVHSRMRMDEDQMTRRLARAMALPVFKIWGHGLGRLLGEREPYACRVEEVLDALAGAPGAVEVNGDPRRLDLEPRWIRAARARGIPLVLSVDAHSVAALGYLRFAVTTARRGWARRGEVLNALPPDAFARAVRPVR</sequence>
<keyword evidence="4" id="KW-0808">Transferase</keyword>
<dbReference type="CDD" id="cd00141">
    <property type="entry name" value="NT_POLXc"/>
    <property type="match status" value="1"/>
</dbReference>
<dbReference type="KEGG" id="ade:Adeh_2560"/>
<dbReference type="AlphaFoldDB" id="Q2IKZ7"/>
<dbReference type="SUPFAM" id="SSF47802">
    <property type="entry name" value="DNA polymerase beta, N-terminal domain-like"/>
    <property type="match status" value="1"/>
</dbReference>
<evidence type="ECO:0000256" key="4">
    <source>
        <dbReference type="ARBA" id="ARBA00022679"/>
    </source>
</evidence>
<evidence type="ECO:0000313" key="12">
    <source>
        <dbReference type="EMBL" id="ABC82330.1"/>
    </source>
</evidence>
<dbReference type="OrthoDB" id="9808747at2"/>
<evidence type="ECO:0000259" key="9">
    <source>
        <dbReference type="SMART" id="SM00278"/>
    </source>
</evidence>
<accession>Q2IKZ7</accession>
<dbReference type="SMART" id="SM00481">
    <property type="entry name" value="POLIIIAc"/>
    <property type="match status" value="1"/>
</dbReference>
<dbReference type="Pfam" id="PF14520">
    <property type="entry name" value="HHH_5"/>
    <property type="match status" value="1"/>
</dbReference>
<keyword evidence="7" id="KW-0239">DNA-directed DNA polymerase</keyword>
<dbReference type="Pfam" id="PF14791">
    <property type="entry name" value="DNA_pol_B_thumb"/>
    <property type="match status" value="1"/>
</dbReference>
<dbReference type="GO" id="GO:0003887">
    <property type="term" value="F:DNA-directed DNA polymerase activity"/>
    <property type="evidence" value="ECO:0007669"/>
    <property type="project" value="UniProtKB-KW"/>
</dbReference>
<protein>
    <recommendedName>
        <fullName evidence="2">DNA-directed DNA polymerase</fullName>
        <ecNumber evidence="2">2.7.7.7</ecNumber>
    </recommendedName>
</protein>
<dbReference type="HOGENOM" id="CLU_017729_1_0_7"/>
<dbReference type="InterPro" id="IPR016195">
    <property type="entry name" value="Pol/histidinol_Pase-like"/>
</dbReference>
<evidence type="ECO:0000256" key="1">
    <source>
        <dbReference type="ARBA" id="ARBA00001946"/>
    </source>
</evidence>
<dbReference type="eggNOG" id="COG1387">
    <property type="taxonomic scope" value="Bacteria"/>
</dbReference>
<keyword evidence="3" id="KW-0237">DNA synthesis</keyword>
<dbReference type="STRING" id="290397.Adeh_2560"/>
<dbReference type="SMART" id="SM00278">
    <property type="entry name" value="HhH1"/>
    <property type="match status" value="3"/>
</dbReference>
<dbReference type="SUPFAM" id="SSF89550">
    <property type="entry name" value="PHP domain-like"/>
    <property type="match status" value="1"/>
</dbReference>
<comment type="catalytic activity">
    <reaction evidence="8">
        <text>DNA(n) + a 2'-deoxyribonucleoside 5'-triphosphate = DNA(n+1) + diphosphate</text>
        <dbReference type="Rhea" id="RHEA:22508"/>
        <dbReference type="Rhea" id="RHEA-COMP:17339"/>
        <dbReference type="Rhea" id="RHEA-COMP:17340"/>
        <dbReference type="ChEBI" id="CHEBI:33019"/>
        <dbReference type="ChEBI" id="CHEBI:61560"/>
        <dbReference type="ChEBI" id="CHEBI:173112"/>
        <dbReference type="EC" id="2.7.7.7"/>
    </reaction>
</comment>
<evidence type="ECO:0000256" key="3">
    <source>
        <dbReference type="ARBA" id="ARBA00022634"/>
    </source>
</evidence>
<reference evidence="12" key="1">
    <citation type="submission" date="2006-01" db="EMBL/GenBank/DDBJ databases">
        <title>Complete sequence of Anaeromyxobacter dehalogenans 2CP-C.</title>
        <authorList>
            <consortium name="US DOE Joint Genome Institute"/>
            <person name="Copeland A."/>
            <person name="Lucas S."/>
            <person name="Lapidus A."/>
            <person name="Barry K."/>
            <person name="Detter J.C."/>
            <person name="Glavina T."/>
            <person name="Hammon N."/>
            <person name="Israni S."/>
            <person name="Pitluck S."/>
            <person name="Brettin T."/>
            <person name="Bruce D."/>
            <person name="Han C."/>
            <person name="Tapia R."/>
            <person name="Gilna P."/>
            <person name="Kiss H."/>
            <person name="Schmutz J."/>
            <person name="Larimer F."/>
            <person name="Land M."/>
            <person name="Kyrpides N."/>
            <person name="Anderson I."/>
            <person name="Sanford R.A."/>
            <person name="Ritalahti K.M."/>
            <person name="Thomas H.S."/>
            <person name="Kirby J.R."/>
            <person name="Zhulin I.B."/>
            <person name="Loeffler F.E."/>
            <person name="Richardson P."/>
        </authorList>
    </citation>
    <scope>NUCLEOTIDE SEQUENCE</scope>
    <source>
        <strain evidence="12">2CP-C</strain>
    </source>
</reference>
<dbReference type="Gene3D" id="1.10.150.20">
    <property type="entry name" value="5' to 3' exonuclease, C-terminal subdomain"/>
    <property type="match status" value="1"/>
</dbReference>
<dbReference type="Gene3D" id="3.30.460.10">
    <property type="entry name" value="Beta Polymerase, domain 2"/>
    <property type="match status" value="1"/>
</dbReference>
<name>Q2IKZ7_ANADE</name>
<dbReference type="PANTHER" id="PTHR36928:SF1">
    <property type="entry name" value="PHOSPHATASE YCDX-RELATED"/>
    <property type="match status" value="1"/>
</dbReference>
<dbReference type="CDD" id="cd07436">
    <property type="entry name" value="PHP_PolX"/>
    <property type="match status" value="1"/>
</dbReference>
<dbReference type="InterPro" id="IPR002054">
    <property type="entry name" value="DNA-dir_DNA_pol_X"/>
</dbReference>
<gene>
    <name evidence="12" type="ordered locus">Adeh_2560</name>
</gene>
<dbReference type="PANTHER" id="PTHR36928">
    <property type="entry name" value="PHOSPHATASE YCDX-RELATED"/>
    <property type="match status" value="1"/>
</dbReference>
<dbReference type="SUPFAM" id="SSF81301">
    <property type="entry name" value="Nucleotidyltransferase"/>
    <property type="match status" value="1"/>
</dbReference>
<evidence type="ECO:0000256" key="8">
    <source>
        <dbReference type="ARBA" id="ARBA00049244"/>
    </source>
</evidence>
<dbReference type="Pfam" id="PF02811">
    <property type="entry name" value="PHP"/>
    <property type="match status" value="1"/>
</dbReference>
<evidence type="ECO:0000313" key="13">
    <source>
        <dbReference type="Proteomes" id="UP000001935"/>
    </source>
</evidence>
<dbReference type="Gene3D" id="3.30.210.10">
    <property type="entry name" value="DNA polymerase, thumb domain"/>
    <property type="match status" value="1"/>
</dbReference>
<dbReference type="InterPro" id="IPR050243">
    <property type="entry name" value="PHP_phosphatase"/>
</dbReference>
<feature type="domain" description="Polymerase/histidinol phosphatase N-terminal" evidence="10">
    <location>
        <begin position="359"/>
        <end position="437"/>
    </location>
</feature>
<feature type="domain" description="Helix-hairpin-helix DNA-binding motif class 1" evidence="9">
    <location>
        <begin position="127"/>
        <end position="146"/>
    </location>
</feature>
<dbReference type="InterPro" id="IPR027421">
    <property type="entry name" value="DNA_pol_lamdba_lyase_dom_sf"/>
</dbReference>
<dbReference type="PIRSF" id="PIRSF005047">
    <property type="entry name" value="UCP005047_YshC"/>
    <property type="match status" value="1"/>
</dbReference>
<dbReference type="InterPro" id="IPR029398">
    <property type="entry name" value="PolB_thumb"/>
</dbReference>
<dbReference type="SUPFAM" id="SSF158702">
    <property type="entry name" value="Sec63 N-terminal domain-like"/>
    <property type="match status" value="1"/>
</dbReference>
<dbReference type="EC" id="2.7.7.7" evidence="2"/>
<keyword evidence="5" id="KW-0548">Nucleotidyltransferase</keyword>
<comment type="cofactor">
    <cofactor evidence="1">
        <name>Mg(2+)</name>
        <dbReference type="ChEBI" id="CHEBI:18420"/>
    </cofactor>
</comment>
<evidence type="ECO:0000256" key="7">
    <source>
        <dbReference type="ARBA" id="ARBA00022932"/>
    </source>
</evidence>
<dbReference type="GO" id="GO:0008270">
    <property type="term" value="F:zinc ion binding"/>
    <property type="evidence" value="ECO:0007669"/>
    <property type="project" value="TreeGrafter"/>
</dbReference>
<dbReference type="SMART" id="SM00483">
    <property type="entry name" value="POLXc"/>
    <property type="match status" value="1"/>
</dbReference>
<dbReference type="InterPro" id="IPR022311">
    <property type="entry name" value="PolX-like"/>
</dbReference>
<organism evidence="12 13">
    <name type="scientific">Anaeromyxobacter dehalogenans (strain 2CP-C)</name>
    <dbReference type="NCBI Taxonomy" id="290397"/>
    <lineage>
        <taxon>Bacteria</taxon>
        <taxon>Pseudomonadati</taxon>
        <taxon>Myxococcota</taxon>
        <taxon>Myxococcia</taxon>
        <taxon>Myxococcales</taxon>
        <taxon>Cystobacterineae</taxon>
        <taxon>Anaeromyxobacteraceae</taxon>
        <taxon>Anaeromyxobacter</taxon>
    </lineage>
</organism>
<dbReference type="Gene3D" id="3.20.20.140">
    <property type="entry name" value="Metal-dependent hydrolases"/>
    <property type="match status" value="1"/>
</dbReference>
<evidence type="ECO:0000256" key="6">
    <source>
        <dbReference type="ARBA" id="ARBA00022705"/>
    </source>
</evidence>
<dbReference type="NCBIfam" id="NF006375">
    <property type="entry name" value="PRK08609.1"/>
    <property type="match status" value="1"/>
</dbReference>